<reference evidence="1" key="1">
    <citation type="journal article" date="2015" name="Nature">
        <title>Complex archaea that bridge the gap between prokaryotes and eukaryotes.</title>
        <authorList>
            <person name="Spang A."/>
            <person name="Saw J.H."/>
            <person name="Jorgensen S.L."/>
            <person name="Zaremba-Niedzwiedzka K."/>
            <person name="Martijn J."/>
            <person name="Lind A.E."/>
            <person name="van Eijk R."/>
            <person name="Schleper C."/>
            <person name="Guy L."/>
            <person name="Ettema T.J."/>
        </authorList>
    </citation>
    <scope>NUCLEOTIDE SEQUENCE</scope>
</reference>
<sequence>MDNYTVVMTTRTRAETSWGSVRHLPTFLIGACSPQEAVSKVRSMFGEELRISGRVLRAEPHCDRRGVRRRVR</sequence>
<dbReference type="AlphaFoldDB" id="A0A0F9NEP8"/>
<name>A0A0F9NEP8_9ZZZZ</name>
<organism evidence="1">
    <name type="scientific">marine sediment metagenome</name>
    <dbReference type="NCBI Taxonomy" id="412755"/>
    <lineage>
        <taxon>unclassified sequences</taxon>
        <taxon>metagenomes</taxon>
        <taxon>ecological metagenomes</taxon>
    </lineage>
</organism>
<evidence type="ECO:0000313" key="1">
    <source>
        <dbReference type="EMBL" id="KKN10457.1"/>
    </source>
</evidence>
<comment type="caution">
    <text evidence="1">The sequence shown here is derived from an EMBL/GenBank/DDBJ whole genome shotgun (WGS) entry which is preliminary data.</text>
</comment>
<proteinExistence type="predicted"/>
<accession>A0A0F9NEP8</accession>
<dbReference type="EMBL" id="LAZR01004242">
    <property type="protein sequence ID" value="KKN10457.1"/>
    <property type="molecule type" value="Genomic_DNA"/>
</dbReference>
<protein>
    <submittedName>
        <fullName evidence="1">Uncharacterized protein</fullName>
    </submittedName>
</protein>
<gene>
    <name evidence="1" type="ORF">LCGC14_1036380</name>
</gene>